<dbReference type="GO" id="GO:0005886">
    <property type="term" value="C:plasma membrane"/>
    <property type="evidence" value="ECO:0007669"/>
    <property type="project" value="TreeGrafter"/>
</dbReference>
<dbReference type="AlphaFoldDB" id="A0A291GDE5"/>
<accession>A0A291GDE5</accession>
<proteinExistence type="predicted"/>
<gene>
    <name evidence="2" type="ORF">CEW89_11145</name>
</gene>
<dbReference type="EMBL" id="CP022196">
    <property type="protein sequence ID" value="ATG48072.1"/>
    <property type="molecule type" value="Genomic_DNA"/>
</dbReference>
<evidence type="ECO:0000313" key="3">
    <source>
        <dbReference type="Proteomes" id="UP000217935"/>
    </source>
</evidence>
<dbReference type="Proteomes" id="UP000217935">
    <property type="component" value="Chromosome"/>
</dbReference>
<dbReference type="KEGG" id="ceh:CEW89_11145"/>
<dbReference type="STRING" id="1758178.GCA_001550095_03737"/>
<protein>
    <recommendedName>
        <fullName evidence="4">DUF805 domain-containing protein</fullName>
    </recommendedName>
</protein>
<evidence type="ECO:0008006" key="4">
    <source>
        <dbReference type="Google" id="ProtNLM"/>
    </source>
</evidence>
<reference evidence="2 3" key="1">
    <citation type="submission" date="2017-06" db="EMBL/GenBank/DDBJ databases">
        <title>Celeribacter sp. TSPH2 complete genome sequence.</title>
        <authorList>
            <person name="Woo J.-H."/>
            <person name="Kim H.-S."/>
        </authorList>
    </citation>
    <scope>NUCLEOTIDE SEQUENCE [LARGE SCALE GENOMIC DNA]</scope>
    <source>
        <strain evidence="2 3">TSPH2</strain>
    </source>
</reference>
<sequence>MVGPLKAVENGYFRAFNFSGRASRSEFWWFAAYYALVTLLLALDLAKGGTLLIWFWLLNIIPNLSMTIRRLHDIGRSGLWFFISFAPIVGPIILLIFYVLPSEPHRNSWGDPENGGGARPKDRFSGRSAQSGYAALMRIPEAGQAHSEEFEEARRQEIHEYYRRRVLGQNG</sequence>
<name>A0A291GDE5_9RHOB</name>
<evidence type="ECO:0000256" key="1">
    <source>
        <dbReference type="SAM" id="Phobius"/>
    </source>
</evidence>
<feature type="transmembrane region" description="Helical" evidence="1">
    <location>
        <begin position="27"/>
        <end position="58"/>
    </location>
</feature>
<feature type="transmembrane region" description="Helical" evidence="1">
    <location>
        <begin position="79"/>
        <end position="100"/>
    </location>
</feature>
<dbReference type="Pfam" id="PF05656">
    <property type="entry name" value="DUF805"/>
    <property type="match status" value="1"/>
</dbReference>
<organism evidence="2 3">
    <name type="scientific">Celeribacter ethanolicus</name>
    <dbReference type="NCBI Taxonomy" id="1758178"/>
    <lineage>
        <taxon>Bacteria</taxon>
        <taxon>Pseudomonadati</taxon>
        <taxon>Pseudomonadota</taxon>
        <taxon>Alphaproteobacteria</taxon>
        <taxon>Rhodobacterales</taxon>
        <taxon>Roseobacteraceae</taxon>
        <taxon>Celeribacter</taxon>
    </lineage>
</organism>
<keyword evidence="3" id="KW-1185">Reference proteome</keyword>
<dbReference type="PANTHER" id="PTHR34980">
    <property type="entry name" value="INNER MEMBRANE PROTEIN-RELATED-RELATED"/>
    <property type="match status" value="1"/>
</dbReference>
<dbReference type="InterPro" id="IPR008523">
    <property type="entry name" value="DUF805"/>
</dbReference>
<evidence type="ECO:0000313" key="2">
    <source>
        <dbReference type="EMBL" id="ATG48072.1"/>
    </source>
</evidence>
<dbReference type="RefSeq" id="WP_096805947.1">
    <property type="nucleotide sequence ID" value="NZ_CP022196.1"/>
</dbReference>
<keyword evidence="1" id="KW-0812">Transmembrane</keyword>
<dbReference type="PANTHER" id="PTHR34980:SF2">
    <property type="entry name" value="INNER MEMBRANE PROTEIN YHAH-RELATED"/>
    <property type="match status" value="1"/>
</dbReference>
<keyword evidence="1" id="KW-0472">Membrane</keyword>
<keyword evidence="1" id="KW-1133">Transmembrane helix</keyword>
<dbReference type="OrthoDB" id="9812349at2"/>